<dbReference type="PaxDb" id="880073-Calab_0241"/>
<dbReference type="InterPro" id="IPR016047">
    <property type="entry name" value="M23ase_b-sheet_dom"/>
</dbReference>
<accession>H1XNV0</accession>
<evidence type="ECO:0000313" key="5">
    <source>
        <dbReference type="Proteomes" id="UP000004671"/>
    </source>
</evidence>
<reference evidence="3 6" key="2">
    <citation type="submission" date="2016-11" db="EMBL/GenBank/DDBJ databases">
        <title>Genomic analysis of Caldithrix abyssi and proposal of a novel bacterial phylum Caldithrichaeota.</title>
        <authorList>
            <person name="Kublanov I."/>
            <person name="Sigalova O."/>
            <person name="Gavrilov S."/>
            <person name="Lebedinsky A."/>
            <person name="Ivanova N."/>
            <person name="Daum C."/>
            <person name="Reddy T."/>
            <person name="Klenk H.P."/>
            <person name="Goker M."/>
            <person name="Reva O."/>
            <person name="Miroshnichenko M."/>
            <person name="Kyprides N."/>
            <person name="Woyke T."/>
            <person name="Gelfand M."/>
        </authorList>
    </citation>
    <scope>NUCLEOTIDE SEQUENCE [LARGE SCALE GENOMIC DNA]</scope>
    <source>
        <strain evidence="3 6">LF13</strain>
    </source>
</reference>
<keyword evidence="5" id="KW-1185">Reference proteome</keyword>
<evidence type="ECO:0000259" key="2">
    <source>
        <dbReference type="Pfam" id="PF01551"/>
    </source>
</evidence>
<sequence>MAHRTPQKKYINFLIIPDGKEESRSFRLSVGMVRFLIVVTIILFFLISGGFIAYWKLGSLVLENNHLKEENFKLVKSLKQVDQLKEQLVALQNFQKKIRSSFEGYINVEESGNLDSVSWNDLNFEMMDIGRERSLFNNIPSLIPVEGFIARGYEPSSLISDAHLGIDIAAKTDTPIRAPADGVVLFEGWTNDGGNVLIILHSFGFITVYKHNQINLVKELEQVRKGQVIALLGNTGKITSGPHLHYEIWRNSQPVNPINYLNER</sequence>
<dbReference type="HOGENOM" id="CLU_029425_8_0_0"/>
<keyword evidence="1" id="KW-1133">Transmembrane helix</keyword>
<dbReference type="OrthoDB" id="9814377at2"/>
<dbReference type="Proteomes" id="UP000183868">
    <property type="component" value="Chromosome"/>
</dbReference>
<dbReference type="InterPro" id="IPR050570">
    <property type="entry name" value="Cell_wall_metabolism_enzyme"/>
</dbReference>
<dbReference type="eggNOG" id="COG0739">
    <property type="taxonomic scope" value="Bacteria"/>
</dbReference>
<dbReference type="SUPFAM" id="SSF51261">
    <property type="entry name" value="Duplicated hybrid motif"/>
    <property type="match status" value="1"/>
</dbReference>
<dbReference type="RefSeq" id="WP_006926789.1">
    <property type="nucleotide sequence ID" value="NZ_CM001402.1"/>
</dbReference>
<evidence type="ECO:0000313" key="6">
    <source>
        <dbReference type="Proteomes" id="UP000183868"/>
    </source>
</evidence>
<dbReference type="CDD" id="cd12797">
    <property type="entry name" value="M23_peptidase"/>
    <property type="match status" value="1"/>
</dbReference>
<reference evidence="4 5" key="1">
    <citation type="submission" date="2011-09" db="EMBL/GenBank/DDBJ databases">
        <title>The permanent draft genome of Caldithrix abyssi DSM 13497.</title>
        <authorList>
            <consortium name="US DOE Joint Genome Institute (JGI-PGF)"/>
            <person name="Lucas S."/>
            <person name="Han J."/>
            <person name="Lapidus A."/>
            <person name="Bruce D."/>
            <person name="Goodwin L."/>
            <person name="Pitluck S."/>
            <person name="Peters L."/>
            <person name="Kyrpides N."/>
            <person name="Mavromatis K."/>
            <person name="Ivanova N."/>
            <person name="Mikhailova N."/>
            <person name="Chertkov O."/>
            <person name="Detter J.C."/>
            <person name="Tapia R."/>
            <person name="Han C."/>
            <person name="Land M."/>
            <person name="Hauser L."/>
            <person name="Markowitz V."/>
            <person name="Cheng J.-F."/>
            <person name="Hugenholtz P."/>
            <person name="Woyke T."/>
            <person name="Wu D."/>
            <person name="Spring S."/>
            <person name="Brambilla E."/>
            <person name="Klenk H.-P."/>
            <person name="Eisen J.A."/>
        </authorList>
    </citation>
    <scope>NUCLEOTIDE SEQUENCE [LARGE SCALE GENOMIC DNA]</scope>
    <source>
        <strain evidence="4 5">DSM 13497</strain>
    </source>
</reference>
<dbReference type="KEGG" id="caby:Cabys_3037"/>
<gene>
    <name evidence="3" type="ORF">Cabys_3037</name>
    <name evidence="4" type="ORF">Calab_0241</name>
</gene>
<dbReference type="GO" id="GO:0004222">
    <property type="term" value="F:metalloendopeptidase activity"/>
    <property type="evidence" value="ECO:0007669"/>
    <property type="project" value="TreeGrafter"/>
</dbReference>
<dbReference type="Proteomes" id="UP000004671">
    <property type="component" value="Chromosome"/>
</dbReference>
<dbReference type="EMBL" id="CP018099">
    <property type="protein sequence ID" value="APF19785.1"/>
    <property type="molecule type" value="Genomic_DNA"/>
</dbReference>
<evidence type="ECO:0000313" key="4">
    <source>
        <dbReference type="EMBL" id="EHO39890.1"/>
    </source>
</evidence>
<dbReference type="PANTHER" id="PTHR21666:SF270">
    <property type="entry name" value="MUREIN HYDROLASE ACTIVATOR ENVC"/>
    <property type="match status" value="1"/>
</dbReference>
<feature type="transmembrane region" description="Helical" evidence="1">
    <location>
        <begin position="33"/>
        <end position="55"/>
    </location>
</feature>
<keyword evidence="1" id="KW-0472">Membrane</keyword>
<organism evidence="4 5">
    <name type="scientific">Caldithrix abyssi DSM 13497</name>
    <dbReference type="NCBI Taxonomy" id="880073"/>
    <lineage>
        <taxon>Bacteria</taxon>
        <taxon>Pseudomonadati</taxon>
        <taxon>Calditrichota</taxon>
        <taxon>Calditrichia</taxon>
        <taxon>Calditrichales</taxon>
        <taxon>Calditrichaceae</taxon>
        <taxon>Caldithrix</taxon>
    </lineage>
</organism>
<dbReference type="Gene3D" id="2.70.70.10">
    <property type="entry name" value="Glucose Permease (Domain IIA)"/>
    <property type="match status" value="1"/>
</dbReference>
<evidence type="ECO:0000256" key="1">
    <source>
        <dbReference type="SAM" id="Phobius"/>
    </source>
</evidence>
<dbReference type="InterPro" id="IPR011055">
    <property type="entry name" value="Dup_hybrid_motif"/>
</dbReference>
<dbReference type="Pfam" id="PF01551">
    <property type="entry name" value="Peptidase_M23"/>
    <property type="match status" value="1"/>
</dbReference>
<dbReference type="PANTHER" id="PTHR21666">
    <property type="entry name" value="PEPTIDASE-RELATED"/>
    <property type="match status" value="1"/>
</dbReference>
<dbReference type="EMBL" id="CM001402">
    <property type="protein sequence ID" value="EHO39890.1"/>
    <property type="molecule type" value="Genomic_DNA"/>
</dbReference>
<keyword evidence="1" id="KW-0812">Transmembrane</keyword>
<dbReference type="STRING" id="880073.Cabys_3037"/>
<dbReference type="AlphaFoldDB" id="H1XNV0"/>
<proteinExistence type="predicted"/>
<protein>
    <submittedName>
        <fullName evidence="4">Peptidase M23</fullName>
    </submittedName>
    <submittedName>
        <fullName evidence="3">Peptidase family M23</fullName>
    </submittedName>
</protein>
<feature type="domain" description="M23ase beta-sheet core" evidence="2">
    <location>
        <begin position="162"/>
        <end position="257"/>
    </location>
</feature>
<name>H1XNV0_CALAY</name>
<evidence type="ECO:0000313" key="3">
    <source>
        <dbReference type="EMBL" id="APF19785.1"/>
    </source>
</evidence>